<dbReference type="OrthoDB" id="3226064at2759"/>
<reference evidence="2" key="1">
    <citation type="journal article" date="2020" name="Stud. Mycol.">
        <title>101 Dothideomycetes genomes: a test case for predicting lifestyles and emergence of pathogens.</title>
        <authorList>
            <person name="Haridas S."/>
            <person name="Albert R."/>
            <person name="Binder M."/>
            <person name="Bloem J."/>
            <person name="Labutti K."/>
            <person name="Salamov A."/>
            <person name="Andreopoulos B."/>
            <person name="Baker S."/>
            <person name="Barry K."/>
            <person name="Bills G."/>
            <person name="Bluhm B."/>
            <person name="Cannon C."/>
            <person name="Castanera R."/>
            <person name="Culley D."/>
            <person name="Daum C."/>
            <person name="Ezra D."/>
            <person name="Gonzalez J."/>
            <person name="Henrissat B."/>
            <person name="Kuo A."/>
            <person name="Liang C."/>
            <person name="Lipzen A."/>
            <person name="Lutzoni F."/>
            <person name="Magnuson J."/>
            <person name="Mondo S."/>
            <person name="Nolan M."/>
            <person name="Ohm R."/>
            <person name="Pangilinan J."/>
            <person name="Park H.-J."/>
            <person name="Ramirez L."/>
            <person name="Alfaro M."/>
            <person name="Sun H."/>
            <person name="Tritt A."/>
            <person name="Yoshinaga Y."/>
            <person name="Zwiers L.-H."/>
            <person name="Turgeon B."/>
            <person name="Goodwin S."/>
            <person name="Spatafora J."/>
            <person name="Crous P."/>
            <person name="Grigoriev I."/>
        </authorList>
    </citation>
    <scope>NUCLEOTIDE SEQUENCE</scope>
    <source>
        <strain evidence="2">CBS 125425</strain>
    </source>
</reference>
<evidence type="ECO:0000259" key="1">
    <source>
        <dbReference type="PROSITE" id="PS50181"/>
    </source>
</evidence>
<dbReference type="AlphaFoldDB" id="A0A9P4R2V7"/>
<feature type="domain" description="F-box" evidence="1">
    <location>
        <begin position="1"/>
        <end position="47"/>
    </location>
</feature>
<dbReference type="CDD" id="cd09917">
    <property type="entry name" value="F-box_SF"/>
    <property type="match status" value="1"/>
</dbReference>
<dbReference type="SMART" id="SM00256">
    <property type="entry name" value="FBOX"/>
    <property type="match status" value="1"/>
</dbReference>
<dbReference type="Proteomes" id="UP000799444">
    <property type="component" value="Unassembled WGS sequence"/>
</dbReference>
<gene>
    <name evidence="2" type="ORF">EJ04DRAFT_464060</name>
</gene>
<dbReference type="Pfam" id="PF00646">
    <property type="entry name" value="F-box"/>
    <property type="match status" value="1"/>
</dbReference>
<proteinExistence type="predicted"/>
<dbReference type="Gene3D" id="1.20.1280.50">
    <property type="match status" value="1"/>
</dbReference>
<sequence>MELLDLCYDILIYILEEVNPADLAHCSRTCWAFNNFIKDNQRLFKAHYLRSYDDPRRKAGDTDPSWIEKLQRHVKLDKILSSSDVAIKVPSLRDNFRFIGAEAESLIHSASEASGTSRNLARLTQLFKDPRNLDAIMYRSSLYQRAGTAKQLAAVEEQDRQLSAKLHSVYGVPAGPGGRRSLSTHPYARSRVYDLRNYTDATKWGPYRDDGSMKVNWEMIESIMIVLGYNSSVCCQRYSRAFQPVWSEPFQGMIRDKLVNDYPSTLPMEPAIPLEMKDPFNTTGFYMRIVCFLDYNDLYGFNFATPAVPSDQPREPINTEEAIRHITMRLKVDRVEPAGQFDNQSLPIVHFSGVSRSIDMAWDPNANSRIRGTVRLTQEGEVRWTTISIFYGGEERWRSEGIQVGGPNSKRGVIGTWFDKDYDPQGPVGPTAFWKVSDKQMAKQLEEESEDEDDFW</sequence>
<dbReference type="SUPFAM" id="SSF81383">
    <property type="entry name" value="F-box domain"/>
    <property type="match status" value="1"/>
</dbReference>
<dbReference type="PROSITE" id="PS50181">
    <property type="entry name" value="FBOX"/>
    <property type="match status" value="1"/>
</dbReference>
<comment type="caution">
    <text evidence="2">The sequence shown here is derived from an EMBL/GenBank/DDBJ whole genome shotgun (WGS) entry which is preliminary data.</text>
</comment>
<name>A0A9P4R2V7_9PLEO</name>
<organism evidence="2 3">
    <name type="scientific">Polyplosphaeria fusca</name>
    <dbReference type="NCBI Taxonomy" id="682080"/>
    <lineage>
        <taxon>Eukaryota</taxon>
        <taxon>Fungi</taxon>
        <taxon>Dikarya</taxon>
        <taxon>Ascomycota</taxon>
        <taxon>Pezizomycotina</taxon>
        <taxon>Dothideomycetes</taxon>
        <taxon>Pleosporomycetidae</taxon>
        <taxon>Pleosporales</taxon>
        <taxon>Tetraplosphaeriaceae</taxon>
        <taxon>Polyplosphaeria</taxon>
    </lineage>
</organism>
<dbReference type="InterPro" id="IPR036047">
    <property type="entry name" value="F-box-like_dom_sf"/>
</dbReference>
<dbReference type="InterPro" id="IPR001810">
    <property type="entry name" value="F-box_dom"/>
</dbReference>
<evidence type="ECO:0000313" key="2">
    <source>
        <dbReference type="EMBL" id="KAF2735851.1"/>
    </source>
</evidence>
<protein>
    <recommendedName>
        <fullName evidence="1">F-box domain-containing protein</fullName>
    </recommendedName>
</protein>
<dbReference type="EMBL" id="ML996131">
    <property type="protein sequence ID" value="KAF2735851.1"/>
    <property type="molecule type" value="Genomic_DNA"/>
</dbReference>
<keyword evidence="3" id="KW-1185">Reference proteome</keyword>
<accession>A0A9P4R2V7</accession>
<evidence type="ECO:0000313" key="3">
    <source>
        <dbReference type="Proteomes" id="UP000799444"/>
    </source>
</evidence>